<dbReference type="AlphaFoldDB" id="A0A0D2DNU7"/>
<feature type="compositionally biased region" description="Polar residues" evidence="1">
    <location>
        <begin position="646"/>
        <end position="660"/>
    </location>
</feature>
<feature type="region of interest" description="Disordered" evidence="1">
    <location>
        <begin position="148"/>
        <end position="167"/>
    </location>
</feature>
<feature type="compositionally biased region" description="Pro residues" evidence="1">
    <location>
        <begin position="524"/>
        <end position="541"/>
    </location>
</feature>
<reference evidence="2 3" key="1">
    <citation type="submission" date="2015-01" db="EMBL/GenBank/DDBJ databases">
        <title>The Genome Sequence of Capronia semiimmersa CBS27337.</title>
        <authorList>
            <consortium name="The Broad Institute Genomics Platform"/>
            <person name="Cuomo C."/>
            <person name="de Hoog S."/>
            <person name="Gorbushina A."/>
            <person name="Stielow B."/>
            <person name="Teixiera M."/>
            <person name="Abouelleil A."/>
            <person name="Chapman S.B."/>
            <person name="Priest M."/>
            <person name="Young S.K."/>
            <person name="Wortman J."/>
            <person name="Nusbaum C."/>
            <person name="Birren B."/>
        </authorList>
    </citation>
    <scope>NUCLEOTIDE SEQUENCE [LARGE SCALE GENOMIC DNA]</scope>
    <source>
        <strain evidence="2 3">CBS 27337</strain>
    </source>
</reference>
<proteinExistence type="predicted"/>
<evidence type="ECO:0000313" key="3">
    <source>
        <dbReference type="Proteomes" id="UP000054266"/>
    </source>
</evidence>
<dbReference type="EMBL" id="KN846961">
    <property type="protein sequence ID" value="KIW63927.1"/>
    <property type="molecule type" value="Genomic_DNA"/>
</dbReference>
<feature type="compositionally biased region" description="Basic and acidic residues" evidence="1">
    <location>
        <begin position="631"/>
        <end position="645"/>
    </location>
</feature>
<feature type="region of interest" description="Disordered" evidence="1">
    <location>
        <begin position="420"/>
        <end position="444"/>
    </location>
</feature>
<dbReference type="HOGENOM" id="CLU_374264_0_0_1"/>
<feature type="compositionally biased region" description="Low complexity" evidence="1">
    <location>
        <begin position="150"/>
        <end position="160"/>
    </location>
</feature>
<feature type="region of interest" description="Disordered" evidence="1">
    <location>
        <begin position="361"/>
        <end position="405"/>
    </location>
</feature>
<name>A0A0D2DNU7_9EURO</name>
<accession>A0A0D2DNU7</accession>
<feature type="compositionally biased region" description="Basic residues" evidence="1">
    <location>
        <begin position="502"/>
        <end position="511"/>
    </location>
</feature>
<feature type="compositionally biased region" description="Basic and acidic residues" evidence="1">
    <location>
        <begin position="420"/>
        <end position="431"/>
    </location>
</feature>
<evidence type="ECO:0000313" key="2">
    <source>
        <dbReference type="EMBL" id="KIW63927.1"/>
    </source>
</evidence>
<feature type="compositionally biased region" description="Low complexity" evidence="1">
    <location>
        <begin position="668"/>
        <end position="685"/>
    </location>
</feature>
<gene>
    <name evidence="2" type="ORF">PV04_08891</name>
</gene>
<feature type="compositionally biased region" description="Low complexity" evidence="1">
    <location>
        <begin position="376"/>
        <end position="394"/>
    </location>
</feature>
<protein>
    <submittedName>
        <fullName evidence="2">Uncharacterized protein</fullName>
    </submittedName>
</protein>
<feature type="region of interest" description="Disordered" evidence="1">
    <location>
        <begin position="717"/>
        <end position="742"/>
    </location>
</feature>
<feature type="region of interest" description="Disordered" evidence="1">
    <location>
        <begin position="291"/>
        <end position="341"/>
    </location>
</feature>
<evidence type="ECO:0000256" key="1">
    <source>
        <dbReference type="SAM" id="MobiDB-lite"/>
    </source>
</evidence>
<feature type="compositionally biased region" description="Basic and acidic residues" evidence="1">
    <location>
        <begin position="592"/>
        <end position="601"/>
    </location>
</feature>
<keyword evidence="3" id="KW-1185">Reference proteome</keyword>
<organism evidence="2 3">
    <name type="scientific">Phialophora macrospora</name>
    <dbReference type="NCBI Taxonomy" id="1851006"/>
    <lineage>
        <taxon>Eukaryota</taxon>
        <taxon>Fungi</taxon>
        <taxon>Dikarya</taxon>
        <taxon>Ascomycota</taxon>
        <taxon>Pezizomycotina</taxon>
        <taxon>Eurotiomycetes</taxon>
        <taxon>Chaetothyriomycetidae</taxon>
        <taxon>Chaetothyriales</taxon>
        <taxon>Herpotrichiellaceae</taxon>
        <taxon>Phialophora</taxon>
    </lineage>
</organism>
<sequence length="742" mass="81724">MVSDRPSFHRCMKDLIDLKDARIILINQRSILMRNYSPPLTSDIAFQICFLILVSITGPPYLTLWTLYILLVFVLNRLYLGRQEVCSATEEMDRFTRTREHYLRGQAQTELRKVDQAPAPSLVASASKGDVAFDFGFTASDIDLTLGVGSSSSSRLSPPSTAQGGDFRSDQIGIAISDNSKTPQHGHLRVPTPCHVTIRKPNQRGADQDEGIAPVPPIPDNMHIRFTTRDVMKSKRPACSIYSKEWRRRVRKTVTPPEQTACGESAEDSDVKFNNVNGDMATVKPSLDADRLVGAGGSSSLENQSSTVTERQTMGVESMALQTNSPDQDVERNKNKKKKRSLAIGKVLSAFKTLRQRTRSEYYTARDPQQDNIMNVPTPTSSSVAAPTASSASTLSQGSDSQHHNHRLGTALCATVVEKQRRARSQEHPEDGAGSSGLLRGGGNVNSTYPDYICEVEEIHYPMGFFGQRLPRSQRQRSHIEVGIAGEEDDGMSLDSSPPGSPHRRHGRHHGFPGLEPLWRRPRSPPPNPPRTGEWTPPPGTPRNGSPVNIDPFPSPGRRRIQGGPRPGRGWGRPEHQFQGSSNHRRGRRPGRSREREPGDRRHTHRARRPQRQERPQPTRTSTINTTVATHTKEVSNDVEHERATETIQTRSSLSHSLTPGSGPVLRSSLMPGLTSGSTSTPIPTPSMNIARPLGQTPSAAPGKRPLPTAVQVSQVHNTRGAGADTGTDPREQTWSFERLGL</sequence>
<feature type="compositionally biased region" description="Polar residues" evidence="1">
    <location>
        <begin position="298"/>
        <end position="312"/>
    </location>
</feature>
<feature type="region of interest" description="Disordered" evidence="1">
    <location>
        <begin position="484"/>
        <end position="685"/>
    </location>
</feature>
<dbReference type="Proteomes" id="UP000054266">
    <property type="component" value="Unassembled WGS sequence"/>
</dbReference>